<keyword evidence="3 7" id="KW-1133">Transmembrane helix</keyword>
<dbReference type="PANTHER" id="PTHR33048:SF167">
    <property type="entry name" value="INTEGRAL MEMBRANE PROTEIN"/>
    <property type="match status" value="1"/>
</dbReference>
<dbReference type="InterPro" id="IPR052337">
    <property type="entry name" value="SAT4-like"/>
</dbReference>
<dbReference type="GO" id="GO:0016020">
    <property type="term" value="C:membrane"/>
    <property type="evidence" value="ECO:0007669"/>
    <property type="project" value="UniProtKB-SubCell"/>
</dbReference>
<feature type="region of interest" description="Disordered" evidence="6">
    <location>
        <begin position="342"/>
        <end position="386"/>
    </location>
</feature>
<feature type="transmembrane region" description="Helical" evidence="7">
    <location>
        <begin position="20"/>
        <end position="41"/>
    </location>
</feature>
<dbReference type="GeneID" id="70138024"/>
<accession>A0A9P8UNX5</accession>
<proteinExistence type="inferred from homology"/>
<dbReference type="AlphaFoldDB" id="A0A9P8UNX5"/>
<keyword evidence="2 7" id="KW-0812">Transmembrane</keyword>
<feature type="compositionally biased region" description="Basic and acidic residues" evidence="6">
    <location>
        <begin position="357"/>
        <end position="369"/>
    </location>
</feature>
<feature type="transmembrane region" description="Helical" evidence="7">
    <location>
        <begin position="252"/>
        <end position="277"/>
    </location>
</feature>
<feature type="domain" description="Rhodopsin" evidence="8">
    <location>
        <begin position="37"/>
        <end position="276"/>
    </location>
</feature>
<sequence>MDSPNTHDATYVAESNTTQIVAVVTLFHIIALVITGLRLYVRGWIVYAPGWDDLMIFCSALCAIGGWSIFIIQSRHGLGHHQDTIPAADLRIMSQAGLYQSIFSAGWALTFLKISIAIALLRLGSTRKWYIYSLWGTIVLNVLNAISGTFVFTLFCRPMAGYWDKSINAKCASVNVLVIGGLVNTAINIFTDVLLATVPIPVIWSLNLELRKRLSIISIFSLGYAAVTMGIIKSVHQITYSSKNDNTFKQSIQFWGFLQLQVGIIAACAPSLGPLFFRARGMSTARNYTNSGSRRNNTGNNNGLVTIGGTNESRSKRGRGSIELTDHIPVDQKSSELSLAMTKGENKSAVTSSSFYRHSDTESGSEERILPSQTPPKPRDNLGGILRTREIIVQQSD</sequence>
<comment type="subcellular location">
    <subcellularLocation>
        <location evidence="1">Membrane</location>
        <topology evidence="1">Multi-pass membrane protein</topology>
    </subcellularLocation>
</comment>
<evidence type="ECO:0000256" key="2">
    <source>
        <dbReference type="ARBA" id="ARBA00022692"/>
    </source>
</evidence>
<dbReference type="RefSeq" id="XP_045959933.1">
    <property type="nucleotide sequence ID" value="XM_046109133.1"/>
</dbReference>
<evidence type="ECO:0000256" key="1">
    <source>
        <dbReference type="ARBA" id="ARBA00004141"/>
    </source>
</evidence>
<keyword evidence="4 7" id="KW-0472">Membrane</keyword>
<dbReference type="InterPro" id="IPR049326">
    <property type="entry name" value="Rhodopsin_dom_fungi"/>
</dbReference>
<feature type="transmembrane region" description="Helical" evidence="7">
    <location>
        <begin position="53"/>
        <end position="72"/>
    </location>
</feature>
<evidence type="ECO:0000256" key="4">
    <source>
        <dbReference type="ARBA" id="ARBA00023136"/>
    </source>
</evidence>
<comment type="similarity">
    <text evidence="5">Belongs to the SAT4 family.</text>
</comment>
<evidence type="ECO:0000259" key="8">
    <source>
        <dbReference type="Pfam" id="PF20684"/>
    </source>
</evidence>
<gene>
    <name evidence="9" type="ORF">BKA67DRAFT_690438</name>
</gene>
<organism evidence="9 10">
    <name type="scientific">Truncatella angustata</name>
    <dbReference type="NCBI Taxonomy" id="152316"/>
    <lineage>
        <taxon>Eukaryota</taxon>
        <taxon>Fungi</taxon>
        <taxon>Dikarya</taxon>
        <taxon>Ascomycota</taxon>
        <taxon>Pezizomycotina</taxon>
        <taxon>Sordariomycetes</taxon>
        <taxon>Xylariomycetidae</taxon>
        <taxon>Amphisphaeriales</taxon>
        <taxon>Sporocadaceae</taxon>
        <taxon>Truncatella</taxon>
    </lineage>
</organism>
<feature type="compositionally biased region" description="Low complexity" evidence="6">
    <location>
        <begin position="289"/>
        <end position="311"/>
    </location>
</feature>
<dbReference type="Pfam" id="PF20684">
    <property type="entry name" value="Fung_rhodopsin"/>
    <property type="match status" value="1"/>
</dbReference>
<protein>
    <recommendedName>
        <fullName evidence="8">Rhodopsin domain-containing protein</fullName>
    </recommendedName>
</protein>
<evidence type="ECO:0000256" key="3">
    <source>
        <dbReference type="ARBA" id="ARBA00022989"/>
    </source>
</evidence>
<name>A0A9P8UNX5_9PEZI</name>
<evidence type="ECO:0000313" key="9">
    <source>
        <dbReference type="EMBL" id="KAH6655668.1"/>
    </source>
</evidence>
<dbReference type="Proteomes" id="UP000758603">
    <property type="component" value="Unassembled WGS sequence"/>
</dbReference>
<feature type="transmembrane region" description="Helical" evidence="7">
    <location>
        <begin position="214"/>
        <end position="232"/>
    </location>
</feature>
<evidence type="ECO:0000313" key="10">
    <source>
        <dbReference type="Proteomes" id="UP000758603"/>
    </source>
</evidence>
<feature type="region of interest" description="Disordered" evidence="6">
    <location>
        <begin position="287"/>
        <end position="323"/>
    </location>
</feature>
<dbReference type="PANTHER" id="PTHR33048">
    <property type="entry name" value="PTH11-LIKE INTEGRAL MEMBRANE PROTEIN (AFU_ORTHOLOGUE AFUA_5G11245)"/>
    <property type="match status" value="1"/>
</dbReference>
<keyword evidence="10" id="KW-1185">Reference proteome</keyword>
<evidence type="ECO:0000256" key="5">
    <source>
        <dbReference type="ARBA" id="ARBA00038359"/>
    </source>
</evidence>
<feature type="transmembrane region" description="Helical" evidence="7">
    <location>
        <begin position="98"/>
        <end position="121"/>
    </location>
</feature>
<dbReference type="OrthoDB" id="5022096at2759"/>
<evidence type="ECO:0000256" key="6">
    <source>
        <dbReference type="SAM" id="MobiDB-lite"/>
    </source>
</evidence>
<feature type="transmembrane region" description="Helical" evidence="7">
    <location>
        <begin position="133"/>
        <end position="155"/>
    </location>
</feature>
<dbReference type="EMBL" id="JAGPXC010000003">
    <property type="protein sequence ID" value="KAH6655668.1"/>
    <property type="molecule type" value="Genomic_DNA"/>
</dbReference>
<comment type="caution">
    <text evidence="9">The sequence shown here is derived from an EMBL/GenBank/DDBJ whole genome shotgun (WGS) entry which is preliminary data.</text>
</comment>
<feature type="transmembrane region" description="Helical" evidence="7">
    <location>
        <begin position="175"/>
        <end position="202"/>
    </location>
</feature>
<reference evidence="9" key="1">
    <citation type="journal article" date="2021" name="Nat. Commun.">
        <title>Genetic determinants of endophytism in the Arabidopsis root mycobiome.</title>
        <authorList>
            <person name="Mesny F."/>
            <person name="Miyauchi S."/>
            <person name="Thiergart T."/>
            <person name="Pickel B."/>
            <person name="Atanasova L."/>
            <person name="Karlsson M."/>
            <person name="Huettel B."/>
            <person name="Barry K.W."/>
            <person name="Haridas S."/>
            <person name="Chen C."/>
            <person name="Bauer D."/>
            <person name="Andreopoulos W."/>
            <person name="Pangilinan J."/>
            <person name="LaButti K."/>
            <person name="Riley R."/>
            <person name="Lipzen A."/>
            <person name="Clum A."/>
            <person name="Drula E."/>
            <person name="Henrissat B."/>
            <person name="Kohler A."/>
            <person name="Grigoriev I.V."/>
            <person name="Martin F.M."/>
            <person name="Hacquard S."/>
        </authorList>
    </citation>
    <scope>NUCLEOTIDE SEQUENCE</scope>
    <source>
        <strain evidence="9">MPI-SDFR-AT-0073</strain>
    </source>
</reference>
<evidence type="ECO:0000256" key="7">
    <source>
        <dbReference type="SAM" id="Phobius"/>
    </source>
</evidence>